<dbReference type="AlphaFoldDB" id="A0AAD7DP89"/>
<comment type="caution">
    <text evidence="2">The sequence shown here is derived from an EMBL/GenBank/DDBJ whole genome shotgun (WGS) entry which is preliminary data.</text>
</comment>
<feature type="region of interest" description="Disordered" evidence="1">
    <location>
        <begin position="55"/>
        <end position="91"/>
    </location>
</feature>
<feature type="region of interest" description="Disordered" evidence="1">
    <location>
        <begin position="123"/>
        <end position="185"/>
    </location>
</feature>
<name>A0AAD7DP89_9AGAR</name>
<dbReference type="Proteomes" id="UP001215598">
    <property type="component" value="Unassembled WGS sequence"/>
</dbReference>
<protein>
    <submittedName>
        <fullName evidence="2">Uncharacterized protein</fullName>
    </submittedName>
</protein>
<feature type="region of interest" description="Disordered" evidence="1">
    <location>
        <begin position="1"/>
        <end position="21"/>
    </location>
</feature>
<reference evidence="2" key="1">
    <citation type="submission" date="2023-03" db="EMBL/GenBank/DDBJ databases">
        <title>Massive genome expansion in bonnet fungi (Mycena s.s.) driven by repeated elements and novel gene families across ecological guilds.</title>
        <authorList>
            <consortium name="Lawrence Berkeley National Laboratory"/>
            <person name="Harder C.B."/>
            <person name="Miyauchi S."/>
            <person name="Viragh M."/>
            <person name="Kuo A."/>
            <person name="Thoen E."/>
            <person name="Andreopoulos B."/>
            <person name="Lu D."/>
            <person name="Skrede I."/>
            <person name="Drula E."/>
            <person name="Henrissat B."/>
            <person name="Morin E."/>
            <person name="Kohler A."/>
            <person name="Barry K."/>
            <person name="LaButti K."/>
            <person name="Morin E."/>
            <person name="Salamov A."/>
            <person name="Lipzen A."/>
            <person name="Mereny Z."/>
            <person name="Hegedus B."/>
            <person name="Baldrian P."/>
            <person name="Stursova M."/>
            <person name="Weitz H."/>
            <person name="Taylor A."/>
            <person name="Grigoriev I.V."/>
            <person name="Nagy L.G."/>
            <person name="Martin F."/>
            <person name="Kauserud H."/>
        </authorList>
    </citation>
    <scope>NUCLEOTIDE SEQUENCE</scope>
    <source>
        <strain evidence="2">CBHHK182m</strain>
    </source>
</reference>
<organism evidence="2 3">
    <name type="scientific">Mycena metata</name>
    <dbReference type="NCBI Taxonomy" id="1033252"/>
    <lineage>
        <taxon>Eukaryota</taxon>
        <taxon>Fungi</taxon>
        <taxon>Dikarya</taxon>
        <taxon>Basidiomycota</taxon>
        <taxon>Agaricomycotina</taxon>
        <taxon>Agaricomycetes</taxon>
        <taxon>Agaricomycetidae</taxon>
        <taxon>Agaricales</taxon>
        <taxon>Marasmiineae</taxon>
        <taxon>Mycenaceae</taxon>
        <taxon>Mycena</taxon>
    </lineage>
</organism>
<evidence type="ECO:0000313" key="2">
    <source>
        <dbReference type="EMBL" id="KAJ7695288.1"/>
    </source>
</evidence>
<gene>
    <name evidence="2" type="ORF">B0H16DRAFT_1904105</name>
</gene>
<feature type="compositionally biased region" description="Pro residues" evidence="1">
    <location>
        <begin position="60"/>
        <end position="75"/>
    </location>
</feature>
<feature type="compositionally biased region" description="Basic and acidic residues" evidence="1">
    <location>
        <begin position="176"/>
        <end position="185"/>
    </location>
</feature>
<dbReference type="EMBL" id="JARKIB010000662">
    <property type="protein sequence ID" value="KAJ7695288.1"/>
    <property type="molecule type" value="Genomic_DNA"/>
</dbReference>
<accession>A0AAD7DP89</accession>
<keyword evidence="3" id="KW-1185">Reference proteome</keyword>
<feature type="compositionally biased region" description="Polar residues" evidence="1">
    <location>
        <begin position="1"/>
        <end position="18"/>
    </location>
</feature>
<evidence type="ECO:0000256" key="1">
    <source>
        <dbReference type="SAM" id="MobiDB-lite"/>
    </source>
</evidence>
<proteinExistence type="predicted"/>
<sequence length="185" mass="19956">MRNVGWTTVEDSTSSSPATGCYWSRVDESYAPEAVLPNRPRVPARSCCTLLPIASSSLPSPSPSPPPPLCPPPPSSSDRPPEPSADVPRTVRMRVLHLRRVPAHVEAAQQLCVAGADTPALPYRERGRRRADHGSYAGPQRARTPSFPRAISTPSLPPSRPESSLHVPRPMSLADRMGDSEKLDG</sequence>
<evidence type="ECO:0000313" key="3">
    <source>
        <dbReference type="Proteomes" id="UP001215598"/>
    </source>
</evidence>